<dbReference type="HOGENOM" id="CLU_1733822_0_0_1"/>
<evidence type="ECO:0000256" key="4">
    <source>
        <dbReference type="RuleBase" id="RU004262"/>
    </source>
</evidence>
<dbReference type="EMBL" id="CAEY01000122">
    <property type="status" value="NOT_ANNOTATED_CDS"/>
    <property type="molecule type" value="Genomic_DNA"/>
</dbReference>
<evidence type="ECO:0000259" key="5">
    <source>
        <dbReference type="Pfam" id="PF00151"/>
    </source>
</evidence>
<dbReference type="EnsemblMetazoa" id="tetur12g04520.1">
    <property type="protein sequence ID" value="tetur12g04520.1"/>
    <property type="gene ID" value="tetur12g04520"/>
</dbReference>
<evidence type="ECO:0000313" key="6">
    <source>
        <dbReference type="EnsemblMetazoa" id="tetur12g04520.1"/>
    </source>
</evidence>
<dbReference type="Pfam" id="PF00151">
    <property type="entry name" value="Lipase"/>
    <property type="match status" value="1"/>
</dbReference>
<dbReference type="GO" id="GO:0016042">
    <property type="term" value="P:lipid catabolic process"/>
    <property type="evidence" value="ECO:0007669"/>
    <property type="project" value="TreeGrafter"/>
</dbReference>
<dbReference type="Gene3D" id="3.40.50.1820">
    <property type="entry name" value="alpha/beta hydrolase"/>
    <property type="match status" value="1"/>
</dbReference>
<accession>T1KJC0</accession>
<keyword evidence="7" id="KW-1185">Reference proteome</keyword>
<dbReference type="GO" id="GO:0005615">
    <property type="term" value="C:extracellular space"/>
    <property type="evidence" value="ECO:0007669"/>
    <property type="project" value="TreeGrafter"/>
</dbReference>
<comment type="similarity">
    <text evidence="2 4">Belongs to the AB hydrolase superfamily. Lipase family.</text>
</comment>
<dbReference type="InterPro" id="IPR013818">
    <property type="entry name" value="Lipase"/>
</dbReference>
<proteinExistence type="inferred from homology"/>
<dbReference type="GO" id="GO:0017171">
    <property type="term" value="F:serine hydrolase activity"/>
    <property type="evidence" value="ECO:0007669"/>
    <property type="project" value="TreeGrafter"/>
</dbReference>
<evidence type="ECO:0000313" key="7">
    <source>
        <dbReference type="Proteomes" id="UP000015104"/>
    </source>
</evidence>
<evidence type="ECO:0000256" key="2">
    <source>
        <dbReference type="ARBA" id="ARBA00010701"/>
    </source>
</evidence>
<name>T1KJC0_TETUR</name>
<comment type="subcellular location">
    <subcellularLocation>
        <location evidence="1">Secreted</location>
    </subcellularLocation>
</comment>
<organism evidence="6 7">
    <name type="scientific">Tetranychus urticae</name>
    <name type="common">Two-spotted spider mite</name>
    <dbReference type="NCBI Taxonomy" id="32264"/>
    <lineage>
        <taxon>Eukaryota</taxon>
        <taxon>Metazoa</taxon>
        <taxon>Ecdysozoa</taxon>
        <taxon>Arthropoda</taxon>
        <taxon>Chelicerata</taxon>
        <taxon>Arachnida</taxon>
        <taxon>Acari</taxon>
        <taxon>Acariformes</taxon>
        <taxon>Trombidiformes</taxon>
        <taxon>Prostigmata</taxon>
        <taxon>Eleutherengona</taxon>
        <taxon>Raphignathae</taxon>
        <taxon>Tetranychoidea</taxon>
        <taxon>Tetranychidae</taxon>
        <taxon>Tetranychus</taxon>
    </lineage>
</organism>
<reference evidence="6" key="2">
    <citation type="submission" date="2015-06" db="UniProtKB">
        <authorList>
            <consortium name="EnsemblMetazoa"/>
        </authorList>
    </citation>
    <scope>IDENTIFICATION</scope>
</reference>
<evidence type="ECO:0000256" key="3">
    <source>
        <dbReference type="ARBA" id="ARBA00022525"/>
    </source>
</evidence>
<dbReference type="AlphaFoldDB" id="T1KJC0"/>
<dbReference type="InterPro" id="IPR000734">
    <property type="entry name" value="TAG_lipase"/>
</dbReference>
<reference evidence="7" key="1">
    <citation type="submission" date="2011-08" db="EMBL/GenBank/DDBJ databases">
        <authorList>
            <person name="Rombauts S."/>
        </authorList>
    </citation>
    <scope>NUCLEOTIDE SEQUENCE</scope>
    <source>
        <strain evidence="7">London</strain>
    </source>
</reference>
<dbReference type="STRING" id="32264.T1KJC0"/>
<dbReference type="Proteomes" id="UP000015104">
    <property type="component" value="Unassembled WGS sequence"/>
</dbReference>
<dbReference type="GO" id="GO:0016298">
    <property type="term" value="F:lipase activity"/>
    <property type="evidence" value="ECO:0007669"/>
    <property type="project" value="InterPro"/>
</dbReference>
<sequence length="151" mass="16875">MDIAGLLIEKAMLAVRNIETVATILFLHMRCFKENAGMKTSDVHLIGHSLGAHVRLTALDPAGPGFESMKVHLEASLANYVENIHTDYQPFFVELGLKNKCDDIDFFPNRVFQQPGCDKLKECYRVFKNGFINASACAKTNCDFKLCDDSV</sequence>
<dbReference type="SUPFAM" id="SSF53474">
    <property type="entry name" value="alpha/beta-Hydrolases"/>
    <property type="match status" value="1"/>
</dbReference>
<dbReference type="InterPro" id="IPR029058">
    <property type="entry name" value="AB_hydrolase_fold"/>
</dbReference>
<keyword evidence="3" id="KW-0964">Secreted</keyword>
<dbReference type="PANTHER" id="PTHR11610">
    <property type="entry name" value="LIPASE"/>
    <property type="match status" value="1"/>
</dbReference>
<feature type="domain" description="Lipase" evidence="5">
    <location>
        <begin position="11"/>
        <end position="138"/>
    </location>
</feature>
<protein>
    <recommendedName>
        <fullName evidence="5">Lipase domain-containing protein</fullName>
    </recommendedName>
</protein>
<dbReference type="PANTHER" id="PTHR11610:SF173">
    <property type="entry name" value="LIPASE DOMAIN-CONTAINING PROTEIN-RELATED"/>
    <property type="match status" value="1"/>
</dbReference>
<evidence type="ECO:0000256" key="1">
    <source>
        <dbReference type="ARBA" id="ARBA00004613"/>
    </source>
</evidence>